<dbReference type="OrthoDB" id="272266at2759"/>
<gene>
    <name evidence="8" type="ORF">BOTBODRAFT_109484</name>
</gene>
<name>A0A067MH93_BOTB1</name>
<proteinExistence type="inferred from homology"/>
<evidence type="ECO:0000313" key="9">
    <source>
        <dbReference type="Proteomes" id="UP000027195"/>
    </source>
</evidence>
<evidence type="ECO:0000256" key="3">
    <source>
        <dbReference type="ARBA" id="ARBA00023172"/>
    </source>
</evidence>
<dbReference type="GO" id="GO:0120230">
    <property type="term" value="F:recombinase activator activity"/>
    <property type="evidence" value="ECO:0007669"/>
    <property type="project" value="TreeGrafter"/>
</dbReference>
<evidence type="ECO:0000313" key="8">
    <source>
        <dbReference type="EMBL" id="KDQ14884.1"/>
    </source>
</evidence>
<evidence type="ECO:0000256" key="6">
    <source>
        <dbReference type="SAM" id="Coils"/>
    </source>
</evidence>
<dbReference type="GO" id="GO:0003690">
    <property type="term" value="F:double-stranded DNA binding"/>
    <property type="evidence" value="ECO:0007669"/>
    <property type="project" value="TreeGrafter"/>
</dbReference>
<dbReference type="GO" id="GO:0120231">
    <property type="term" value="C:DNA recombinase auxiliary factor complex"/>
    <property type="evidence" value="ECO:0007669"/>
    <property type="project" value="TreeGrafter"/>
</dbReference>
<dbReference type="PANTHER" id="PTHR15938">
    <property type="entry name" value="TBP-1 INTERACTING PROTEIN"/>
    <property type="match status" value="1"/>
</dbReference>
<evidence type="ECO:0000256" key="2">
    <source>
        <dbReference type="ARBA" id="ARBA00007922"/>
    </source>
</evidence>
<dbReference type="PANTHER" id="PTHR15938:SF0">
    <property type="entry name" value="HOMOLOGOUS-PAIRING PROTEIN 2 HOMOLOG"/>
    <property type="match status" value="1"/>
</dbReference>
<accession>A0A067MH93</accession>
<dbReference type="EMBL" id="KL198035">
    <property type="protein sequence ID" value="KDQ14884.1"/>
    <property type="molecule type" value="Genomic_DNA"/>
</dbReference>
<dbReference type="HOGENOM" id="CLU_063266_2_1_1"/>
<keyword evidence="6" id="KW-0175">Coiled coil</keyword>
<dbReference type="STRING" id="930990.A0A067MH93"/>
<keyword evidence="4" id="KW-0539">Nucleus</keyword>
<reference evidence="9" key="1">
    <citation type="journal article" date="2014" name="Proc. Natl. Acad. Sci. U.S.A.">
        <title>Extensive sampling of basidiomycete genomes demonstrates inadequacy of the white-rot/brown-rot paradigm for wood decay fungi.</title>
        <authorList>
            <person name="Riley R."/>
            <person name="Salamov A.A."/>
            <person name="Brown D.W."/>
            <person name="Nagy L.G."/>
            <person name="Floudas D."/>
            <person name="Held B.W."/>
            <person name="Levasseur A."/>
            <person name="Lombard V."/>
            <person name="Morin E."/>
            <person name="Otillar R."/>
            <person name="Lindquist E.A."/>
            <person name="Sun H."/>
            <person name="LaButti K.M."/>
            <person name="Schmutz J."/>
            <person name="Jabbour D."/>
            <person name="Luo H."/>
            <person name="Baker S.E."/>
            <person name="Pisabarro A.G."/>
            <person name="Walton J.D."/>
            <person name="Blanchette R.A."/>
            <person name="Henrissat B."/>
            <person name="Martin F."/>
            <person name="Cullen D."/>
            <person name="Hibbett D.S."/>
            <person name="Grigoriev I.V."/>
        </authorList>
    </citation>
    <scope>NUCLEOTIDE SEQUENCE [LARGE SCALE GENOMIC DNA]</scope>
    <source>
        <strain evidence="9">FD-172 SS1</strain>
    </source>
</reference>
<evidence type="ECO:0000256" key="5">
    <source>
        <dbReference type="ARBA" id="ARBA00023254"/>
    </source>
</evidence>
<feature type="domain" description="Homologous-pairing protein 2 winged helix" evidence="7">
    <location>
        <begin position="7"/>
        <end position="67"/>
    </location>
</feature>
<dbReference type="GO" id="GO:0000794">
    <property type="term" value="C:condensed nuclear chromosome"/>
    <property type="evidence" value="ECO:0007669"/>
    <property type="project" value="TreeGrafter"/>
</dbReference>
<dbReference type="GO" id="GO:0010774">
    <property type="term" value="P:meiotic strand invasion involved in reciprocal meiotic recombination"/>
    <property type="evidence" value="ECO:0007669"/>
    <property type="project" value="TreeGrafter"/>
</dbReference>
<dbReference type="Proteomes" id="UP000027195">
    <property type="component" value="Unassembled WGS sequence"/>
</dbReference>
<evidence type="ECO:0000256" key="1">
    <source>
        <dbReference type="ARBA" id="ARBA00004123"/>
    </source>
</evidence>
<dbReference type="InterPro" id="IPR010776">
    <property type="entry name" value="Hop2_WH_dom"/>
</dbReference>
<dbReference type="FunCoup" id="A0A067MH93">
    <property type="interactions" value="220"/>
</dbReference>
<comment type="similarity">
    <text evidence="2">Belongs to the HOP2 family.</text>
</comment>
<organism evidence="8 9">
    <name type="scientific">Botryobasidium botryosum (strain FD-172 SS1)</name>
    <dbReference type="NCBI Taxonomy" id="930990"/>
    <lineage>
        <taxon>Eukaryota</taxon>
        <taxon>Fungi</taxon>
        <taxon>Dikarya</taxon>
        <taxon>Basidiomycota</taxon>
        <taxon>Agaricomycotina</taxon>
        <taxon>Agaricomycetes</taxon>
        <taxon>Cantharellales</taxon>
        <taxon>Botryobasidiaceae</taxon>
        <taxon>Botryobasidium</taxon>
    </lineage>
</organism>
<sequence length="229" mass="25111">MCSISVAEDLILKYLKECNRPYGSSDISANLKNAVPKTAAQKILMTLAAKGEITQKTYGKMTFFVANQSDLEDMPPEKINALTEELNVLQERVKETTTLNKTLQNELAKLRSTPTSSGLDTSLAEAQSAIKLNLEALEPLRNGQPVLSEEDAAKLDSDWIKWRTEWKARKKLFNSAWASISESLSSGDAADLIENLGIELDGEEHLALEKSTLCTNPAASAGLKRKRGV</sequence>
<keyword evidence="3" id="KW-0233">DNA recombination</keyword>
<keyword evidence="5" id="KW-0469">Meiosis</keyword>
<dbReference type="InterPro" id="IPR036388">
    <property type="entry name" value="WH-like_DNA-bd_sf"/>
</dbReference>
<evidence type="ECO:0000259" key="7">
    <source>
        <dbReference type="Pfam" id="PF07106"/>
    </source>
</evidence>
<comment type="subcellular location">
    <subcellularLocation>
        <location evidence="1">Nucleus</location>
    </subcellularLocation>
</comment>
<evidence type="ECO:0000256" key="4">
    <source>
        <dbReference type="ARBA" id="ARBA00023242"/>
    </source>
</evidence>
<dbReference type="Gene3D" id="1.10.10.10">
    <property type="entry name" value="Winged helix-like DNA-binding domain superfamily/Winged helix DNA-binding domain"/>
    <property type="match status" value="1"/>
</dbReference>
<dbReference type="Pfam" id="PF07106">
    <property type="entry name" value="WHD_TBPIP"/>
    <property type="match status" value="1"/>
</dbReference>
<protein>
    <recommendedName>
        <fullName evidence="7">Homologous-pairing protein 2 winged helix domain-containing protein</fullName>
    </recommendedName>
</protein>
<feature type="coiled-coil region" evidence="6">
    <location>
        <begin position="79"/>
        <end position="113"/>
    </location>
</feature>
<dbReference type="InParanoid" id="A0A067MH93"/>
<dbReference type="GO" id="GO:0007129">
    <property type="term" value="P:homologous chromosome pairing at meiosis"/>
    <property type="evidence" value="ECO:0007669"/>
    <property type="project" value="TreeGrafter"/>
</dbReference>
<dbReference type="GO" id="GO:0000709">
    <property type="term" value="P:meiotic joint molecule formation"/>
    <property type="evidence" value="ECO:0007669"/>
    <property type="project" value="TreeGrafter"/>
</dbReference>
<keyword evidence="9" id="KW-1185">Reference proteome</keyword>
<dbReference type="AlphaFoldDB" id="A0A067MH93"/>